<keyword evidence="1" id="KW-0698">rRNA processing</keyword>
<comment type="caution">
    <text evidence="6">The sequence shown here is derived from an EMBL/GenBank/DDBJ whole genome shotgun (WGS) entry which is preliminary data.</text>
</comment>
<keyword evidence="3 6" id="KW-0808">Transferase</keyword>
<dbReference type="Gene3D" id="3.40.50.150">
    <property type="entry name" value="Vaccinia Virus protein VP39"/>
    <property type="match status" value="1"/>
</dbReference>
<evidence type="ECO:0000256" key="1">
    <source>
        <dbReference type="ARBA" id="ARBA00022552"/>
    </source>
</evidence>
<sequence>MLQHFQWPAGHELTRLFHGRGAQFLDYRFINVDWLSPAALIILYSEVERDWLLELATAVKARLGDDCQSVQVQYRNRHMAPYELLLGEQLDEVIAQEAGLKYQLRLGRNQNYGLFLDMANGREWVAQHANNANVLNLFAYTCGFSVAAVAGGARQVVNVDMSKSSLGTGRDNHRLNQHDMTKVKFLGHDIFKSWGKLKKLGPYDLLIADPPSLQKGSVNIVRDYPKIMRRLSELVSAQGHALLCLNSPDLDVAFITQAMAEHAPDFSFVQQLQPSDIFINREPDKGLKVLLYRHG</sequence>
<name>A0A418YH30_9GAMM</name>
<dbReference type="OrthoDB" id="9805492at2"/>
<evidence type="ECO:0000313" key="7">
    <source>
        <dbReference type="Proteomes" id="UP000283255"/>
    </source>
</evidence>
<dbReference type="AlphaFoldDB" id="A0A418YH30"/>
<dbReference type="PANTHER" id="PTHR43042">
    <property type="entry name" value="SAM-DEPENDENT METHYLTRANSFERASE"/>
    <property type="match status" value="1"/>
</dbReference>
<keyword evidence="7" id="KW-1185">Reference proteome</keyword>
<dbReference type="EMBL" id="QZCH01000005">
    <property type="protein sequence ID" value="RJG49127.1"/>
    <property type="molecule type" value="Genomic_DNA"/>
</dbReference>
<accession>A0A418YH30</accession>
<dbReference type="InterPro" id="IPR029063">
    <property type="entry name" value="SAM-dependent_MTases_sf"/>
</dbReference>
<dbReference type="Proteomes" id="UP000283255">
    <property type="component" value="Unassembled WGS sequence"/>
</dbReference>
<organism evidence="6 7">
    <name type="scientific">Motilimonas pumila</name>
    <dbReference type="NCBI Taxonomy" id="2303987"/>
    <lineage>
        <taxon>Bacteria</taxon>
        <taxon>Pseudomonadati</taxon>
        <taxon>Pseudomonadota</taxon>
        <taxon>Gammaproteobacteria</taxon>
        <taxon>Alteromonadales</taxon>
        <taxon>Alteromonadales genera incertae sedis</taxon>
        <taxon>Motilimonas</taxon>
    </lineage>
</organism>
<reference evidence="6 7" key="1">
    <citation type="submission" date="2018-09" db="EMBL/GenBank/DDBJ databases">
        <authorList>
            <person name="Wang F."/>
        </authorList>
    </citation>
    <scope>NUCLEOTIDE SEQUENCE [LARGE SCALE GENOMIC DNA]</scope>
    <source>
        <strain evidence="6 7">PLHSC7-2</strain>
    </source>
</reference>
<evidence type="ECO:0000256" key="3">
    <source>
        <dbReference type="ARBA" id="ARBA00022679"/>
    </source>
</evidence>
<evidence type="ECO:0000256" key="2">
    <source>
        <dbReference type="ARBA" id="ARBA00022603"/>
    </source>
</evidence>
<protein>
    <submittedName>
        <fullName evidence="6">Methyltransferase</fullName>
    </submittedName>
</protein>
<proteinExistence type="predicted"/>
<dbReference type="GO" id="GO:0008168">
    <property type="term" value="F:methyltransferase activity"/>
    <property type="evidence" value="ECO:0007669"/>
    <property type="project" value="UniProtKB-KW"/>
</dbReference>
<reference evidence="6 7" key="2">
    <citation type="submission" date="2019-01" db="EMBL/GenBank/DDBJ databases">
        <title>Motilimonas pumilus sp. nov., isolated from the gut of sea cucumber (Apostichopus japonicus).</title>
        <authorList>
            <person name="Wang F.-Q."/>
            <person name="Ren L.-H."/>
            <person name="Lin Y.-W."/>
            <person name="Sun G.-H."/>
            <person name="Du Z.-J."/>
            <person name="Zhao J.-X."/>
            <person name="Liu X.-J."/>
            <person name="Liu L.-J."/>
        </authorList>
    </citation>
    <scope>NUCLEOTIDE SEQUENCE [LARGE SCALE GENOMIC DNA]</scope>
    <source>
        <strain evidence="6 7">PLHSC7-2</strain>
    </source>
</reference>
<dbReference type="InterPro" id="IPR019614">
    <property type="entry name" value="SAM-dep_methyl-trfase"/>
</dbReference>
<dbReference type="PANTHER" id="PTHR43042:SF3">
    <property type="entry name" value="RIBOSOMAL RNA LARGE SUBUNIT METHYLTRANSFERASE YWBD-RELATED"/>
    <property type="match status" value="1"/>
</dbReference>
<dbReference type="CDD" id="cd02440">
    <property type="entry name" value="AdoMet_MTases"/>
    <property type="match status" value="1"/>
</dbReference>
<evidence type="ECO:0000259" key="5">
    <source>
        <dbReference type="Pfam" id="PF10672"/>
    </source>
</evidence>
<keyword evidence="2 6" id="KW-0489">Methyltransferase</keyword>
<dbReference type="GO" id="GO:0032259">
    <property type="term" value="P:methylation"/>
    <property type="evidence" value="ECO:0007669"/>
    <property type="project" value="UniProtKB-KW"/>
</dbReference>
<evidence type="ECO:0000256" key="4">
    <source>
        <dbReference type="ARBA" id="ARBA00022691"/>
    </source>
</evidence>
<dbReference type="GO" id="GO:0006364">
    <property type="term" value="P:rRNA processing"/>
    <property type="evidence" value="ECO:0007669"/>
    <property type="project" value="UniProtKB-KW"/>
</dbReference>
<evidence type="ECO:0000313" key="6">
    <source>
        <dbReference type="EMBL" id="RJG49127.1"/>
    </source>
</evidence>
<gene>
    <name evidence="6" type="ORF">D1Z90_07085</name>
</gene>
<dbReference type="SUPFAM" id="SSF53335">
    <property type="entry name" value="S-adenosyl-L-methionine-dependent methyltransferases"/>
    <property type="match status" value="1"/>
</dbReference>
<feature type="domain" description="S-adenosylmethionine-dependent methyltransferase" evidence="5">
    <location>
        <begin position="15"/>
        <end position="293"/>
    </location>
</feature>
<keyword evidence="4" id="KW-0949">S-adenosyl-L-methionine</keyword>
<dbReference type="Pfam" id="PF10672">
    <property type="entry name" value="Methyltrans_SAM"/>
    <property type="match status" value="1"/>
</dbReference>